<sequence length="175" mass="21099">MNRIFQTQLANQTFLICLQNQPQLFQYIPQIYYGDIAQLNTGISYIQQCSNYNGTNINEQQYQNNLQQAQVLEQPLYIKNETEREISENKLNSIENPQIYSLGHWSKEEHELYLEFIDTHYDILKSKYDKKSKKIFKMMSQYISSRNPTQCRSHHQKFNPLQQNKRKKKFKVEKY</sequence>
<evidence type="ECO:0000313" key="2">
    <source>
        <dbReference type="Proteomes" id="UP000692954"/>
    </source>
</evidence>
<protein>
    <recommendedName>
        <fullName evidence="3">Myb-like domain-containing protein</fullName>
    </recommendedName>
</protein>
<accession>A0A8S1RBS7</accession>
<organism evidence="1 2">
    <name type="scientific">Paramecium sonneborni</name>
    <dbReference type="NCBI Taxonomy" id="65129"/>
    <lineage>
        <taxon>Eukaryota</taxon>
        <taxon>Sar</taxon>
        <taxon>Alveolata</taxon>
        <taxon>Ciliophora</taxon>
        <taxon>Intramacronucleata</taxon>
        <taxon>Oligohymenophorea</taxon>
        <taxon>Peniculida</taxon>
        <taxon>Parameciidae</taxon>
        <taxon>Paramecium</taxon>
    </lineage>
</organism>
<dbReference type="EMBL" id="CAJJDN010000158">
    <property type="protein sequence ID" value="CAD8125358.1"/>
    <property type="molecule type" value="Genomic_DNA"/>
</dbReference>
<proteinExistence type="predicted"/>
<gene>
    <name evidence="1" type="ORF">PSON_ATCC_30995.1.T1580081</name>
</gene>
<name>A0A8S1RBS7_9CILI</name>
<comment type="caution">
    <text evidence="1">The sequence shown here is derived from an EMBL/GenBank/DDBJ whole genome shotgun (WGS) entry which is preliminary data.</text>
</comment>
<evidence type="ECO:0008006" key="3">
    <source>
        <dbReference type="Google" id="ProtNLM"/>
    </source>
</evidence>
<reference evidence="1" key="1">
    <citation type="submission" date="2021-01" db="EMBL/GenBank/DDBJ databases">
        <authorList>
            <consortium name="Genoscope - CEA"/>
            <person name="William W."/>
        </authorList>
    </citation>
    <scope>NUCLEOTIDE SEQUENCE</scope>
</reference>
<dbReference type="AlphaFoldDB" id="A0A8S1RBS7"/>
<dbReference type="OrthoDB" id="118550at2759"/>
<keyword evidence="2" id="KW-1185">Reference proteome</keyword>
<evidence type="ECO:0000313" key="1">
    <source>
        <dbReference type="EMBL" id="CAD8125358.1"/>
    </source>
</evidence>
<dbReference type="Proteomes" id="UP000692954">
    <property type="component" value="Unassembled WGS sequence"/>
</dbReference>